<keyword evidence="7 11" id="KW-0862">Zinc</keyword>
<comment type="subcellular location">
    <subcellularLocation>
        <location evidence="2">Membrane</location>
        <topology evidence="2">Multi-pass membrane protein</topology>
    </subcellularLocation>
</comment>
<dbReference type="GO" id="GO:0004222">
    <property type="term" value="F:metalloendopeptidase activity"/>
    <property type="evidence" value="ECO:0007669"/>
    <property type="project" value="InterPro"/>
</dbReference>
<comment type="caution">
    <text evidence="13">The sequence shown here is derived from an EMBL/GenBank/DDBJ whole genome shotgun (WGS) entry which is preliminary data.</text>
</comment>
<reference evidence="13" key="1">
    <citation type="submission" date="2021-01" db="EMBL/GenBank/DDBJ databases">
        <title>Genome public.</title>
        <authorList>
            <person name="Liu C."/>
            <person name="Sun Q."/>
        </authorList>
    </citation>
    <scope>NUCLEOTIDE SEQUENCE</scope>
    <source>
        <strain evidence="13">YIM B02565</strain>
    </source>
</reference>
<dbReference type="InterPro" id="IPR036034">
    <property type="entry name" value="PDZ_sf"/>
</dbReference>
<dbReference type="EMBL" id="JAESWA010000017">
    <property type="protein sequence ID" value="MBL4930874.1"/>
    <property type="molecule type" value="Genomic_DNA"/>
</dbReference>
<dbReference type="Pfam" id="PF02163">
    <property type="entry name" value="Peptidase_M50"/>
    <property type="match status" value="1"/>
</dbReference>
<feature type="transmembrane region" description="Helical" evidence="11">
    <location>
        <begin position="94"/>
        <end position="117"/>
    </location>
</feature>
<evidence type="ECO:0000256" key="8">
    <source>
        <dbReference type="ARBA" id="ARBA00022989"/>
    </source>
</evidence>
<dbReference type="Proteomes" id="UP000623681">
    <property type="component" value="Unassembled WGS sequence"/>
</dbReference>
<dbReference type="EC" id="3.4.24.-" evidence="11"/>
<name>A0A937FCX1_9CLOT</name>
<dbReference type="CDD" id="cd23081">
    <property type="entry name" value="cpPDZ_EcRseP-like"/>
    <property type="match status" value="1"/>
</dbReference>
<proteinExistence type="inferred from homology"/>
<dbReference type="GO" id="GO:0006508">
    <property type="term" value="P:proteolysis"/>
    <property type="evidence" value="ECO:0007669"/>
    <property type="project" value="UniProtKB-KW"/>
</dbReference>
<keyword evidence="8 11" id="KW-1133">Transmembrane helix</keyword>
<dbReference type="AlphaFoldDB" id="A0A937FCX1"/>
<keyword evidence="6 11" id="KW-0378">Hydrolase</keyword>
<dbReference type="InterPro" id="IPR041489">
    <property type="entry name" value="PDZ_6"/>
</dbReference>
<feature type="transmembrane region" description="Helical" evidence="11">
    <location>
        <begin position="313"/>
        <end position="334"/>
    </location>
</feature>
<keyword evidence="11" id="KW-0479">Metal-binding</keyword>
<evidence type="ECO:0000256" key="4">
    <source>
        <dbReference type="ARBA" id="ARBA00022670"/>
    </source>
</evidence>
<keyword evidence="4" id="KW-0645">Protease</keyword>
<evidence type="ECO:0000256" key="5">
    <source>
        <dbReference type="ARBA" id="ARBA00022692"/>
    </source>
</evidence>
<dbReference type="SMART" id="SM00228">
    <property type="entry name" value="PDZ"/>
    <property type="match status" value="1"/>
</dbReference>
<dbReference type="Pfam" id="PF17820">
    <property type="entry name" value="PDZ_6"/>
    <property type="match status" value="1"/>
</dbReference>
<evidence type="ECO:0000313" key="14">
    <source>
        <dbReference type="Proteomes" id="UP000623681"/>
    </source>
</evidence>
<keyword evidence="10 11" id="KW-0472">Membrane</keyword>
<dbReference type="Gene3D" id="2.30.42.10">
    <property type="match status" value="1"/>
</dbReference>
<evidence type="ECO:0000256" key="6">
    <source>
        <dbReference type="ARBA" id="ARBA00022801"/>
    </source>
</evidence>
<evidence type="ECO:0000256" key="1">
    <source>
        <dbReference type="ARBA" id="ARBA00001947"/>
    </source>
</evidence>
<dbReference type="GO" id="GO:0046872">
    <property type="term" value="F:metal ion binding"/>
    <property type="evidence" value="ECO:0007669"/>
    <property type="project" value="UniProtKB-KW"/>
</dbReference>
<dbReference type="RefSeq" id="WP_202766256.1">
    <property type="nucleotide sequence ID" value="NZ_JAESWA010000017.1"/>
</dbReference>
<evidence type="ECO:0000256" key="10">
    <source>
        <dbReference type="ARBA" id="ARBA00023136"/>
    </source>
</evidence>
<dbReference type="SUPFAM" id="SSF50156">
    <property type="entry name" value="PDZ domain-like"/>
    <property type="match status" value="1"/>
</dbReference>
<dbReference type="InterPro" id="IPR008915">
    <property type="entry name" value="Peptidase_M50"/>
</dbReference>
<evidence type="ECO:0000313" key="13">
    <source>
        <dbReference type="EMBL" id="MBL4930874.1"/>
    </source>
</evidence>
<sequence>MYIILAILAFSVLIIVHELGHFIMAKVNGVRVDEFSIGFGPRIIGVKIGETDYCLRILPFGGRVAMLGEEGSDDEAEGVDYSRSLNAKHPLRKISIIIAGVAMNYLLAIIIFLVMALNLGITLPEIKEVIPNSAAEQVGLKPGDKFLKIDDVNILTSDDVTVAVAMSKGSEMKVKVQSGSEIKDLSLTPKLNKDTGAYQIGFYFNGIEKPSFGQSVTYSMKETVSLVKQTFLGFKQIFSGKANLKTDVGGPVTIIKMSGAAAKAGIWNLLFFVALISVNLAVLNLLPFPALDGGWAFFILIELITGKKIPPRFLNAVNSVGLMVLLGLMVLVTIKDIIFPVNF</sequence>
<protein>
    <recommendedName>
        <fullName evidence="11">Zinc metalloprotease</fullName>
        <ecNumber evidence="11">3.4.24.-</ecNumber>
    </recommendedName>
</protein>
<dbReference type="InterPro" id="IPR001478">
    <property type="entry name" value="PDZ"/>
</dbReference>
<dbReference type="PANTHER" id="PTHR42837:SF2">
    <property type="entry name" value="MEMBRANE METALLOPROTEASE ARASP2, CHLOROPLASTIC-RELATED"/>
    <property type="match status" value="1"/>
</dbReference>
<feature type="transmembrane region" description="Helical" evidence="11">
    <location>
        <begin position="264"/>
        <end position="282"/>
    </location>
</feature>
<keyword evidence="14" id="KW-1185">Reference proteome</keyword>
<comment type="similarity">
    <text evidence="3 11">Belongs to the peptidase M50B family.</text>
</comment>
<dbReference type="GO" id="GO:0016020">
    <property type="term" value="C:membrane"/>
    <property type="evidence" value="ECO:0007669"/>
    <property type="project" value="UniProtKB-SubCell"/>
</dbReference>
<keyword evidence="5 11" id="KW-0812">Transmembrane</keyword>
<dbReference type="NCBIfam" id="TIGR00054">
    <property type="entry name" value="RIP metalloprotease RseP"/>
    <property type="match status" value="1"/>
</dbReference>
<dbReference type="InterPro" id="IPR004387">
    <property type="entry name" value="Pept_M50_Zn"/>
</dbReference>
<comment type="cofactor">
    <cofactor evidence="1 11">
        <name>Zn(2+)</name>
        <dbReference type="ChEBI" id="CHEBI:29105"/>
    </cofactor>
</comment>
<gene>
    <name evidence="13" type="primary">rseP</name>
    <name evidence="13" type="ORF">JK634_03585</name>
</gene>
<keyword evidence="9 11" id="KW-0482">Metalloprotease</keyword>
<organism evidence="13 14">
    <name type="scientific">Clostridium paridis</name>
    <dbReference type="NCBI Taxonomy" id="2803863"/>
    <lineage>
        <taxon>Bacteria</taxon>
        <taxon>Bacillati</taxon>
        <taxon>Bacillota</taxon>
        <taxon>Clostridia</taxon>
        <taxon>Eubacteriales</taxon>
        <taxon>Clostridiaceae</taxon>
        <taxon>Clostridium</taxon>
    </lineage>
</organism>
<evidence type="ECO:0000256" key="7">
    <source>
        <dbReference type="ARBA" id="ARBA00022833"/>
    </source>
</evidence>
<accession>A0A937FCX1</accession>
<evidence type="ECO:0000256" key="3">
    <source>
        <dbReference type="ARBA" id="ARBA00007931"/>
    </source>
</evidence>
<dbReference type="PANTHER" id="PTHR42837">
    <property type="entry name" value="REGULATOR OF SIGMA-E PROTEASE RSEP"/>
    <property type="match status" value="1"/>
</dbReference>
<evidence type="ECO:0000256" key="9">
    <source>
        <dbReference type="ARBA" id="ARBA00023049"/>
    </source>
</evidence>
<evidence type="ECO:0000256" key="2">
    <source>
        <dbReference type="ARBA" id="ARBA00004141"/>
    </source>
</evidence>
<evidence type="ECO:0000256" key="11">
    <source>
        <dbReference type="RuleBase" id="RU362031"/>
    </source>
</evidence>
<dbReference type="CDD" id="cd06163">
    <property type="entry name" value="S2P-M50_PDZ_RseP-like"/>
    <property type="match status" value="1"/>
</dbReference>
<feature type="domain" description="PDZ" evidence="12">
    <location>
        <begin position="117"/>
        <end position="180"/>
    </location>
</feature>
<evidence type="ECO:0000259" key="12">
    <source>
        <dbReference type="SMART" id="SM00228"/>
    </source>
</evidence>